<protein>
    <submittedName>
        <fullName evidence="10">Aminopeptidase</fullName>
    </submittedName>
</protein>
<keyword evidence="6" id="KW-0645">Protease</keyword>
<keyword evidence="8" id="KW-0378">Hydrolase</keyword>
<evidence type="ECO:0000313" key="10">
    <source>
        <dbReference type="EMBL" id="KEK18404.1"/>
    </source>
</evidence>
<dbReference type="Pfam" id="PF02073">
    <property type="entry name" value="Peptidase_M29"/>
    <property type="match status" value="1"/>
</dbReference>
<evidence type="ECO:0000256" key="2">
    <source>
        <dbReference type="ARBA" id="ARBA00001946"/>
    </source>
</evidence>
<dbReference type="Gene3D" id="3.40.1830.10">
    <property type="entry name" value="Thermophilic metalloprotease (M29)"/>
    <property type="match status" value="1"/>
</dbReference>
<keyword evidence="7" id="KW-0479">Metal-binding</keyword>
<dbReference type="InterPro" id="IPR052170">
    <property type="entry name" value="M29_Exopeptidase"/>
</dbReference>
<keyword evidence="5 10" id="KW-0031">Aminopeptidase</keyword>
<evidence type="ECO:0000256" key="1">
    <source>
        <dbReference type="ARBA" id="ARBA00001941"/>
    </source>
</evidence>
<proteinExistence type="inferred from homology"/>
<dbReference type="GO" id="GO:0006508">
    <property type="term" value="P:proteolysis"/>
    <property type="evidence" value="ECO:0007669"/>
    <property type="project" value="UniProtKB-KW"/>
</dbReference>
<comment type="cofactor">
    <cofactor evidence="1">
        <name>Co(2+)</name>
        <dbReference type="ChEBI" id="CHEBI:48828"/>
    </cofactor>
</comment>
<reference evidence="10 11" key="1">
    <citation type="submission" date="2014-06" db="EMBL/GenBank/DDBJ databases">
        <title>Draft genome sequence of Bacillus manliponensis JCM 15802 (MCCC 1A00708).</title>
        <authorList>
            <person name="Lai Q."/>
            <person name="Liu Y."/>
            <person name="Shao Z."/>
        </authorList>
    </citation>
    <scope>NUCLEOTIDE SEQUENCE [LARGE SCALE GENOMIC DNA]</scope>
    <source>
        <strain evidence="10 11">JCM 15802</strain>
    </source>
</reference>
<comment type="similarity">
    <text evidence="4">Belongs to the peptidase M29 family.</text>
</comment>
<evidence type="ECO:0000256" key="8">
    <source>
        <dbReference type="ARBA" id="ARBA00022801"/>
    </source>
</evidence>
<dbReference type="SUPFAM" id="SSF144052">
    <property type="entry name" value="Thermophilic metalloprotease-like"/>
    <property type="match status" value="1"/>
</dbReference>
<evidence type="ECO:0000256" key="9">
    <source>
        <dbReference type="ARBA" id="ARBA00023049"/>
    </source>
</evidence>
<dbReference type="GO" id="GO:0046872">
    <property type="term" value="F:metal ion binding"/>
    <property type="evidence" value="ECO:0007669"/>
    <property type="project" value="UniProtKB-KW"/>
</dbReference>
<evidence type="ECO:0000256" key="5">
    <source>
        <dbReference type="ARBA" id="ARBA00022438"/>
    </source>
</evidence>
<dbReference type="AlphaFoldDB" id="A0A073JTL6"/>
<dbReference type="OrthoDB" id="9803993at2"/>
<dbReference type="RefSeq" id="WP_034640848.1">
    <property type="nucleotide sequence ID" value="NZ_CBCSJC010000006.1"/>
</dbReference>
<dbReference type="PANTHER" id="PTHR34448:SF1">
    <property type="entry name" value="BLL6088 PROTEIN"/>
    <property type="match status" value="1"/>
</dbReference>
<dbReference type="InterPro" id="IPR000787">
    <property type="entry name" value="Peptidase_M29"/>
</dbReference>
<comment type="cofactor">
    <cofactor evidence="3">
        <name>Zn(2+)</name>
        <dbReference type="ChEBI" id="CHEBI:29105"/>
    </cofactor>
</comment>
<keyword evidence="11" id="KW-1185">Reference proteome</keyword>
<evidence type="ECO:0000256" key="6">
    <source>
        <dbReference type="ARBA" id="ARBA00022670"/>
    </source>
</evidence>
<accession>A0A073JTL6</accession>
<sequence>MKDPRIQTLAHNLINYSISLQKGEKVLIENFGLQRELVTALVKEAYAAGGYPFVLLKDHIVDRSLMMGATEEHFEQIAAYEASVMKNMDAYIGLRSGDNVNEQSDVPSERMKVYGNTVGKKVHRDIRVPHTKWVVLRYPNASMAQLAKMSTEAFEDFYFDVCNLDYGKMNDAMDGLVELMNNTDKVRITGPGTDLTFSIKDIPAIKCAGHANIPDGEVYTAPVRDSVNGTVSYNTPSPYNGYMYENVQLTFKDGKIVEATANDTERINKVFDTDEGARFVGEFAIGVNPYILHPMGDILFDEKIDGSFHFTPGQAYEEANNGNNSNIHWDLVCIQRPEYGGGEIYFDDVLIRKDGRFVIPELEALNPENLK</sequence>
<evidence type="ECO:0000256" key="4">
    <source>
        <dbReference type="ARBA" id="ARBA00008236"/>
    </source>
</evidence>
<dbReference type="Proteomes" id="UP000027822">
    <property type="component" value="Unassembled WGS sequence"/>
</dbReference>
<dbReference type="InterPro" id="IPR035097">
    <property type="entry name" value="M29_N-terminal"/>
</dbReference>
<organism evidence="10 11">
    <name type="scientific">Bacillus manliponensis</name>
    <dbReference type="NCBI Taxonomy" id="574376"/>
    <lineage>
        <taxon>Bacteria</taxon>
        <taxon>Bacillati</taxon>
        <taxon>Bacillota</taxon>
        <taxon>Bacilli</taxon>
        <taxon>Bacillales</taxon>
        <taxon>Bacillaceae</taxon>
        <taxon>Bacillus</taxon>
        <taxon>Bacillus cereus group</taxon>
    </lineage>
</organism>
<comment type="caution">
    <text evidence="10">The sequence shown here is derived from an EMBL/GenBank/DDBJ whole genome shotgun (WGS) entry which is preliminary data.</text>
</comment>
<evidence type="ECO:0000256" key="7">
    <source>
        <dbReference type="ARBA" id="ARBA00022723"/>
    </source>
</evidence>
<keyword evidence="9" id="KW-0482">Metalloprotease</keyword>
<dbReference type="EMBL" id="JOTN01000014">
    <property type="protein sequence ID" value="KEK18404.1"/>
    <property type="molecule type" value="Genomic_DNA"/>
</dbReference>
<evidence type="ECO:0000313" key="11">
    <source>
        <dbReference type="Proteomes" id="UP000027822"/>
    </source>
</evidence>
<dbReference type="PANTHER" id="PTHR34448">
    <property type="entry name" value="AMINOPEPTIDASE"/>
    <property type="match status" value="1"/>
</dbReference>
<dbReference type="GO" id="GO:0004177">
    <property type="term" value="F:aminopeptidase activity"/>
    <property type="evidence" value="ECO:0007669"/>
    <property type="project" value="UniProtKB-KW"/>
</dbReference>
<dbReference type="GO" id="GO:0008237">
    <property type="term" value="F:metallopeptidase activity"/>
    <property type="evidence" value="ECO:0007669"/>
    <property type="project" value="UniProtKB-KW"/>
</dbReference>
<dbReference type="eggNOG" id="COG2309">
    <property type="taxonomic scope" value="Bacteria"/>
</dbReference>
<dbReference type="STRING" id="574376.BAMA_05095"/>
<evidence type="ECO:0000256" key="3">
    <source>
        <dbReference type="ARBA" id="ARBA00001947"/>
    </source>
</evidence>
<comment type="cofactor">
    <cofactor evidence="2">
        <name>Mg(2+)</name>
        <dbReference type="ChEBI" id="CHEBI:18420"/>
    </cofactor>
</comment>
<gene>
    <name evidence="10" type="ORF">BAMA_05095</name>
</gene>
<name>A0A073JTL6_9BACI</name>